<evidence type="ECO:0000313" key="2">
    <source>
        <dbReference type="Proteomes" id="UP000190339"/>
    </source>
</evidence>
<dbReference type="EMBL" id="FUYL01000003">
    <property type="protein sequence ID" value="SKB38066.1"/>
    <property type="molecule type" value="Genomic_DNA"/>
</dbReference>
<keyword evidence="2" id="KW-1185">Reference proteome</keyword>
<accession>A0A1T5AT29</accession>
<organism evidence="1 2">
    <name type="scientific">Maribacter arcticus</name>
    <dbReference type="NCBI Taxonomy" id="561365"/>
    <lineage>
        <taxon>Bacteria</taxon>
        <taxon>Pseudomonadati</taxon>
        <taxon>Bacteroidota</taxon>
        <taxon>Flavobacteriia</taxon>
        <taxon>Flavobacteriales</taxon>
        <taxon>Flavobacteriaceae</taxon>
        <taxon>Maribacter</taxon>
    </lineage>
</organism>
<protein>
    <submittedName>
        <fullName evidence="1">Uncharacterized protein</fullName>
    </submittedName>
</protein>
<sequence>MLTTQIADSFKITKLNGLSNPVCQQAGENEIFIYQIVAIHYNSFYQK</sequence>
<dbReference type="Proteomes" id="UP000190339">
    <property type="component" value="Unassembled WGS sequence"/>
</dbReference>
<proteinExistence type="predicted"/>
<reference evidence="2" key="1">
    <citation type="submission" date="2017-02" db="EMBL/GenBank/DDBJ databases">
        <authorList>
            <person name="Varghese N."/>
            <person name="Submissions S."/>
        </authorList>
    </citation>
    <scope>NUCLEOTIDE SEQUENCE [LARGE SCALE GENOMIC DNA]</scope>
    <source>
        <strain evidence="2">DSM 23546</strain>
    </source>
</reference>
<dbReference type="STRING" id="561365.SAMN05660866_01105"/>
<dbReference type="AlphaFoldDB" id="A0A1T5AT29"/>
<gene>
    <name evidence="1" type="ORF">SAMN05660866_01105</name>
</gene>
<evidence type="ECO:0000313" key="1">
    <source>
        <dbReference type="EMBL" id="SKB38066.1"/>
    </source>
</evidence>
<name>A0A1T5AT29_9FLAO</name>